<protein>
    <recommendedName>
        <fullName evidence="12">Isoleucine--tRNA ligase</fullName>
        <ecNumber evidence="12">6.1.1.5</ecNumber>
    </recommendedName>
    <alternativeName>
        <fullName evidence="12">Isoleucyl-tRNA synthetase</fullName>
        <shortName evidence="12">IleRS</shortName>
    </alternativeName>
</protein>
<sequence>MATDTDHTGTPTGASFYPLHRPGQQVDPAPSFPRIEEEVLAYWKEDGTFQASIDARPTHDPDGTPNEFVFYDGPPFANGLPHYGHLLTGYVKDAVGRYQTQQGRRVERRFGWDTHGLPAELEAQRLLGIDDVSEITRPGGIGIGRFNEECRTSVLRYTKEWEEYVTRQARWVDFEGDYKTLDPDYMESVIWAFKTLYDKGLAYQGYRVLPYCWHDRTPLSNHELKMDDDVYQDRQDNTVTVGMRLTEPLLPEATTPELVLIWTTTPWTLPSNLAVAVGPDIDYAVVRVAPDLDSPLAGQDVVLGEARLAAYAKELGEEPQVLARLKGSELVGRRYHPIFGYFDDAGHRAEGAAPGPNGWTVIGGDYVTTEDGTGLVHLAPAFGEDDMLVCQEAGINPVLPVDDGGCFTAEVPDYQGLQVFEANKPIIADLRDGSGPLSRVESARRAVLVQQKSYVHSYPHCWRCRNPLIYKAVSSWFVKVTAIRDRMVELNQDIEWTPAHIKDGIFGNWLAGARDWSISRNRFWGAPIPVWRSDDPAYPREDVYGSFEELERDFGVEVKDLHRPFIDTLVRPNPDDPTGRSMMRRIPDVLDCWFESGAMPFAQVHYPFENVEWFESHNPGDFIVEYIGQTRGWFYTLHVLATALFDRPAFRTCVSHGILLGDDGAKMSKSLRNYPDVNMVFNRDGADAMRWFLLSSPVVRGGNLAVKEKAVRDTVRQVLLPLWNTWYFFSLYASQAQEGGCYTTPGVDLADQSLFGPRGSLPVMDRYVLARTKDLAATVAAQMDAYEVTGATATIRDFMDVLTNWYLRTSRSRFTDADPAVHRPAFDTLATVLRVLTQVMAPLAPLVSEEVYRGLTGERSVHLTDWPVLPTHVADPALVSAMDDAREAVSAALSLRKAEKLRVRQPLRSLTVATTDPAGLAPFRTLIGEEVNVKEVRVLDAADAGYQITEQLALNPPAFTPEVRKLTSRLFAAVKAGEWELTEDGDVRFDGVLLEGTPVVLEAEEGSFTLTSRIELEDESLAATMLGSGAFVVLDTALDEALEAEGWARDLVRLVMDERKAAGMQIGEPVNLTLTVPADKEAWTGAYLDLIKAETSCVAADVVAAPAVGEPKARVSRA</sequence>
<keyword evidence="4 12" id="KW-0479">Metal-binding</keyword>
<dbReference type="PANTHER" id="PTHR42780:SF1">
    <property type="entry name" value="ISOLEUCINE--TRNA LIGASE, CYTOPLASMIC"/>
    <property type="match status" value="1"/>
</dbReference>
<evidence type="ECO:0000256" key="6">
    <source>
        <dbReference type="ARBA" id="ARBA00022833"/>
    </source>
</evidence>
<feature type="short sequence motif" description="'HIGH' region" evidence="12">
    <location>
        <begin position="75"/>
        <end position="85"/>
    </location>
</feature>
<dbReference type="Gene3D" id="3.40.50.620">
    <property type="entry name" value="HUPs"/>
    <property type="match status" value="2"/>
</dbReference>
<evidence type="ECO:0000256" key="2">
    <source>
        <dbReference type="ARBA" id="ARBA00022490"/>
    </source>
</evidence>
<keyword evidence="9 12" id="KW-0030">Aminoacyl-tRNA synthetase</keyword>
<feature type="domain" description="Methionyl/Valyl/Leucyl/Isoleucyl-tRNA synthetase anticodon-binding" evidence="15">
    <location>
        <begin position="765"/>
        <end position="908"/>
    </location>
</feature>
<comment type="function">
    <text evidence="10 12">Catalyzes the attachment of isoleucine to tRNA(Ile). As IleRS can inadvertently accommodate and process structurally similar amino acids such as valine, to avoid such errors it has two additional distinct tRNA(Ile)-dependent editing activities. One activity is designated as 'pretransfer' editing and involves the hydrolysis of activated Val-AMP. The other activity is designated 'posttransfer' editing and involves deacylation of mischarged Val-tRNA(Ile).</text>
</comment>
<evidence type="ECO:0000313" key="16">
    <source>
        <dbReference type="EMBL" id="QQM66826.1"/>
    </source>
</evidence>
<keyword evidence="17" id="KW-1185">Reference proteome</keyword>
<dbReference type="InterPro" id="IPR033709">
    <property type="entry name" value="Anticodon_Ile_ABEc"/>
</dbReference>
<keyword evidence="7 12" id="KW-0067">ATP-binding</keyword>
<comment type="similarity">
    <text evidence="1 12">Belongs to the class-I aminoacyl-tRNA synthetase family. IleS type 2 subfamily.</text>
</comment>
<proteinExistence type="inferred from homology"/>
<feature type="binding site" evidence="12">
    <location>
        <position position="669"/>
    </location>
    <ligand>
        <name>ATP</name>
        <dbReference type="ChEBI" id="CHEBI:30616"/>
    </ligand>
</feature>
<dbReference type="InterPro" id="IPR009080">
    <property type="entry name" value="tRNAsynth_Ia_anticodon-bd"/>
</dbReference>
<feature type="short sequence motif" description="'KMSKS' region" evidence="12">
    <location>
        <begin position="666"/>
        <end position="670"/>
    </location>
</feature>
<evidence type="ECO:0000256" key="3">
    <source>
        <dbReference type="ARBA" id="ARBA00022598"/>
    </source>
</evidence>
<organism evidence="16 17">
    <name type="scientific">Actinomyces weissii</name>
    <dbReference type="NCBI Taxonomy" id="675090"/>
    <lineage>
        <taxon>Bacteria</taxon>
        <taxon>Bacillati</taxon>
        <taxon>Actinomycetota</taxon>
        <taxon>Actinomycetes</taxon>
        <taxon>Actinomycetales</taxon>
        <taxon>Actinomycetaceae</taxon>
        <taxon>Actinomyces</taxon>
    </lineage>
</organism>
<evidence type="ECO:0000313" key="17">
    <source>
        <dbReference type="Proteomes" id="UP000595895"/>
    </source>
</evidence>
<dbReference type="FunFam" id="3.40.50.620:FF:000075">
    <property type="entry name" value="Isoleucine--tRNA ligase"/>
    <property type="match status" value="1"/>
</dbReference>
<comment type="domain">
    <text evidence="12">IleRS has two distinct active sites: one for aminoacylation and one for editing. The misactivated valine is translocated from the active site to the editing site, which sterically excludes the correctly activated isoleucine. The single editing site contains two valyl binding pockets, one specific for each substrate (Val-AMP or Val-tRNA(Ile)).</text>
</comment>
<dbReference type="CDD" id="cd00818">
    <property type="entry name" value="IleRS_core"/>
    <property type="match status" value="1"/>
</dbReference>
<dbReference type="Pfam" id="PF08264">
    <property type="entry name" value="Anticodon_1"/>
    <property type="match status" value="1"/>
</dbReference>
<dbReference type="Proteomes" id="UP000595895">
    <property type="component" value="Chromosome"/>
</dbReference>
<dbReference type="GO" id="GO:0002161">
    <property type="term" value="F:aminoacyl-tRNA deacylase activity"/>
    <property type="evidence" value="ECO:0007669"/>
    <property type="project" value="InterPro"/>
</dbReference>
<dbReference type="NCBIfam" id="TIGR00392">
    <property type="entry name" value="ileS"/>
    <property type="match status" value="1"/>
</dbReference>
<dbReference type="GO" id="GO:0000049">
    <property type="term" value="F:tRNA binding"/>
    <property type="evidence" value="ECO:0007669"/>
    <property type="project" value="InterPro"/>
</dbReference>
<dbReference type="GO" id="GO:0004822">
    <property type="term" value="F:isoleucine-tRNA ligase activity"/>
    <property type="evidence" value="ECO:0007669"/>
    <property type="project" value="UniProtKB-UniRule"/>
</dbReference>
<comment type="subcellular location">
    <subcellularLocation>
        <location evidence="12">Cytoplasm</location>
    </subcellularLocation>
</comment>
<keyword evidence="5 12" id="KW-0547">Nucleotide-binding</keyword>
<accession>A0A7T7S1E6</accession>
<feature type="domain" description="Aminoacyl-tRNA synthetase class Ia" evidence="14">
    <location>
        <begin position="39"/>
        <end position="701"/>
    </location>
</feature>
<evidence type="ECO:0000256" key="5">
    <source>
        <dbReference type="ARBA" id="ARBA00022741"/>
    </source>
</evidence>
<dbReference type="SUPFAM" id="SSF52374">
    <property type="entry name" value="Nucleotidylyl transferase"/>
    <property type="match status" value="1"/>
</dbReference>
<gene>
    <name evidence="12" type="primary">ileS</name>
    <name evidence="16" type="ORF">JG540_07035</name>
</gene>
<evidence type="ECO:0000256" key="7">
    <source>
        <dbReference type="ARBA" id="ARBA00022840"/>
    </source>
</evidence>
<keyword evidence="3 12" id="KW-0436">Ligase</keyword>
<dbReference type="GO" id="GO:0008270">
    <property type="term" value="F:zinc ion binding"/>
    <property type="evidence" value="ECO:0007669"/>
    <property type="project" value="UniProtKB-UniRule"/>
</dbReference>
<dbReference type="InterPro" id="IPR014729">
    <property type="entry name" value="Rossmann-like_a/b/a_fold"/>
</dbReference>
<evidence type="ECO:0000256" key="11">
    <source>
        <dbReference type="ARBA" id="ARBA00048359"/>
    </source>
</evidence>
<dbReference type="RefSeq" id="WP_200274921.1">
    <property type="nucleotide sequence ID" value="NZ_CP066802.1"/>
</dbReference>
<reference evidence="16 17" key="1">
    <citation type="submission" date="2020-12" db="EMBL/GenBank/DDBJ databases">
        <authorList>
            <person name="Zhou J."/>
        </authorList>
    </citation>
    <scope>NUCLEOTIDE SEQUENCE [LARGE SCALE GENOMIC DNA]</scope>
    <source>
        <strain evidence="16 17">CCUG 61299</strain>
    </source>
</reference>
<evidence type="ECO:0000256" key="1">
    <source>
        <dbReference type="ARBA" id="ARBA00007078"/>
    </source>
</evidence>
<comment type="cofactor">
    <cofactor evidence="12">
        <name>Zn(2+)</name>
        <dbReference type="ChEBI" id="CHEBI:29105"/>
    </cofactor>
</comment>
<dbReference type="HAMAP" id="MF_02003">
    <property type="entry name" value="Ile_tRNA_synth_type2"/>
    <property type="match status" value="1"/>
</dbReference>
<evidence type="ECO:0000259" key="14">
    <source>
        <dbReference type="Pfam" id="PF00133"/>
    </source>
</evidence>
<dbReference type="PROSITE" id="PS00178">
    <property type="entry name" value="AA_TRNA_LIGASE_I"/>
    <property type="match status" value="1"/>
</dbReference>
<evidence type="ECO:0000256" key="8">
    <source>
        <dbReference type="ARBA" id="ARBA00022917"/>
    </source>
</evidence>
<feature type="region of interest" description="Disordered" evidence="13">
    <location>
        <begin position="1"/>
        <end position="30"/>
    </location>
</feature>
<dbReference type="Pfam" id="PF00133">
    <property type="entry name" value="tRNA-synt_1"/>
    <property type="match status" value="1"/>
</dbReference>
<dbReference type="InterPro" id="IPR009008">
    <property type="entry name" value="Val/Leu/Ile-tRNA-synth_edit"/>
</dbReference>
<keyword evidence="6 12" id="KW-0862">Zinc</keyword>
<dbReference type="SUPFAM" id="SSF50677">
    <property type="entry name" value="ValRS/IleRS/LeuRS editing domain"/>
    <property type="match status" value="1"/>
</dbReference>
<dbReference type="EC" id="6.1.1.5" evidence="12"/>
<evidence type="ECO:0000256" key="9">
    <source>
        <dbReference type="ARBA" id="ARBA00023146"/>
    </source>
</evidence>
<dbReference type="EMBL" id="CP066802">
    <property type="protein sequence ID" value="QQM66826.1"/>
    <property type="molecule type" value="Genomic_DNA"/>
</dbReference>
<keyword evidence="2 12" id="KW-0963">Cytoplasm</keyword>
<dbReference type="InterPro" id="IPR001412">
    <property type="entry name" value="aa-tRNA-synth_I_CS"/>
</dbReference>
<dbReference type="PANTHER" id="PTHR42780">
    <property type="entry name" value="SOLEUCYL-TRNA SYNTHETASE"/>
    <property type="match status" value="1"/>
</dbReference>
<dbReference type="Gene3D" id="3.90.740.10">
    <property type="entry name" value="Valyl/Leucyl/Isoleucyl-tRNA synthetase, editing domain"/>
    <property type="match status" value="1"/>
</dbReference>
<evidence type="ECO:0000256" key="4">
    <source>
        <dbReference type="ARBA" id="ARBA00022723"/>
    </source>
</evidence>
<comment type="catalytic activity">
    <reaction evidence="11 12">
        <text>tRNA(Ile) + L-isoleucine + ATP = L-isoleucyl-tRNA(Ile) + AMP + diphosphate</text>
        <dbReference type="Rhea" id="RHEA:11060"/>
        <dbReference type="Rhea" id="RHEA-COMP:9666"/>
        <dbReference type="Rhea" id="RHEA-COMP:9695"/>
        <dbReference type="ChEBI" id="CHEBI:30616"/>
        <dbReference type="ChEBI" id="CHEBI:33019"/>
        <dbReference type="ChEBI" id="CHEBI:58045"/>
        <dbReference type="ChEBI" id="CHEBI:78442"/>
        <dbReference type="ChEBI" id="CHEBI:78528"/>
        <dbReference type="ChEBI" id="CHEBI:456215"/>
        <dbReference type="EC" id="6.1.1.5"/>
    </reaction>
</comment>
<dbReference type="Gene3D" id="1.10.730.10">
    <property type="entry name" value="Isoleucyl-tRNA Synthetase, Domain 1"/>
    <property type="match status" value="1"/>
</dbReference>
<keyword evidence="8 12" id="KW-0648">Protein biosynthesis</keyword>
<dbReference type="InterPro" id="IPR023586">
    <property type="entry name" value="Ile-tRNA-ligase_type2"/>
</dbReference>
<dbReference type="SUPFAM" id="SSF47323">
    <property type="entry name" value="Anticodon-binding domain of a subclass of class I aminoacyl-tRNA synthetases"/>
    <property type="match status" value="1"/>
</dbReference>
<evidence type="ECO:0000256" key="10">
    <source>
        <dbReference type="ARBA" id="ARBA00025217"/>
    </source>
</evidence>
<dbReference type="AlphaFoldDB" id="A0A7T7S1E6"/>
<dbReference type="GO" id="GO:0006428">
    <property type="term" value="P:isoleucyl-tRNA aminoacylation"/>
    <property type="evidence" value="ECO:0007669"/>
    <property type="project" value="UniProtKB-UniRule"/>
</dbReference>
<dbReference type="InterPro" id="IPR013155">
    <property type="entry name" value="M/V/L/I-tRNA-synth_anticd-bd"/>
</dbReference>
<evidence type="ECO:0000256" key="13">
    <source>
        <dbReference type="SAM" id="MobiDB-lite"/>
    </source>
</evidence>
<dbReference type="PRINTS" id="PR00984">
    <property type="entry name" value="TRNASYNTHILE"/>
</dbReference>
<dbReference type="KEGG" id="awe:JG540_07035"/>
<dbReference type="GO" id="GO:0005524">
    <property type="term" value="F:ATP binding"/>
    <property type="evidence" value="ECO:0007669"/>
    <property type="project" value="UniProtKB-UniRule"/>
</dbReference>
<name>A0A7T7S1E6_9ACTO</name>
<comment type="subunit">
    <text evidence="12">Monomer.</text>
</comment>
<dbReference type="InterPro" id="IPR002300">
    <property type="entry name" value="aa-tRNA-synth_Ia"/>
</dbReference>
<dbReference type="CDD" id="cd07961">
    <property type="entry name" value="Anticodon_Ia_Ile_ABEc"/>
    <property type="match status" value="1"/>
</dbReference>
<dbReference type="Pfam" id="PF19302">
    <property type="entry name" value="DUF5915"/>
    <property type="match status" value="1"/>
</dbReference>
<dbReference type="GO" id="GO:0005737">
    <property type="term" value="C:cytoplasm"/>
    <property type="evidence" value="ECO:0007669"/>
    <property type="project" value="UniProtKB-SubCell"/>
</dbReference>
<dbReference type="InterPro" id="IPR002301">
    <property type="entry name" value="Ile-tRNA-ligase"/>
</dbReference>
<evidence type="ECO:0000259" key="15">
    <source>
        <dbReference type="Pfam" id="PF08264"/>
    </source>
</evidence>
<evidence type="ECO:0000256" key="12">
    <source>
        <dbReference type="HAMAP-Rule" id="MF_02003"/>
    </source>
</evidence>